<feature type="transmembrane region" description="Helical" evidence="8">
    <location>
        <begin position="103"/>
        <end position="122"/>
    </location>
</feature>
<feature type="transmembrane region" description="Helical" evidence="8">
    <location>
        <begin position="162"/>
        <end position="185"/>
    </location>
</feature>
<evidence type="ECO:0000256" key="3">
    <source>
        <dbReference type="ARBA" id="ARBA00022448"/>
    </source>
</evidence>
<dbReference type="GO" id="GO:0005886">
    <property type="term" value="C:plasma membrane"/>
    <property type="evidence" value="ECO:0007669"/>
    <property type="project" value="UniProtKB-SubCell"/>
</dbReference>
<dbReference type="Gene3D" id="1.20.1530.20">
    <property type="match status" value="1"/>
</dbReference>
<protein>
    <submittedName>
        <fullName evidence="9">AEC family transporter</fullName>
    </submittedName>
</protein>
<evidence type="ECO:0000256" key="2">
    <source>
        <dbReference type="ARBA" id="ARBA00010145"/>
    </source>
</evidence>
<feature type="transmembrane region" description="Helical" evidence="8">
    <location>
        <begin position="228"/>
        <end position="246"/>
    </location>
</feature>
<dbReference type="GeneID" id="97608301"/>
<keyword evidence="10" id="KW-1185">Reference proteome</keyword>
<feature type="transmembrane region" description="Helical" evidence="8">
    <location>
        <begin position="6"/>
        <end position="24"/>
    </location>
</feature>
<comment type="caution">
    <text evidence="9">The sequence shown here is derived from an EMBL/GenBank/DDBJ whole genome shotgun (WGS) entry which is preliminary data.</text>
</comment>
<evidence type="ECO:0000256" key="1">
    <source>
        <dbReference type="ARBA" id="ARBA00004651"/>
    </source>
</evidence>
<reference evidence="9 10" key="1">
    <citation type="submission" date="2018-05" db="EMBL/GenBank/DDBJ databases">
        <title>Draft genome of Methanospirillum stamsii Pt1.</title>
        <authorList>
            <person name="Dueholm M.S."/>
            <person name="Nielsen P.H."/>
            <person name="Bakmann L.F."/>
            <person name="Otzen D.E."/>
        </authorList>
    </citation>
    <scope>NUCLEOTIDE SEQUENCE [LARGE SCALE GENOMIC DNA]</scope>
    <source>
        <strain evidence="9 10">Pt1</strain>
    </source>
</reference>
<dbReference type="InterPro" id="IPR038770">
    <property type="entry name" value="Na+/solute_symporter_sf"/>
</dbReference>
<evidence type="ECO:0000256" key="4">
    <source>
        <dbReference type="ARBA" id="ARBA00022475"/>
    </source>
</evidence>
<keyword evidence="6 8" id="KW-1133">Transmembrane helix</keyword>
<evidence type="ECO:0000256" key="5">
    <source>
        <dbReference type="ARBA" id="ARBA00022692"/>
    </source>
</evidence>
<feature type="transmembrane region" description="Helical" evidence="8">
    <location>
        <begin position="252"/>
        <end position="273"/>
    </location>
</feature>
<comment type="subcellular location">
    <subcellularLocation>
        <location evidence="1">Cell membrane</location>
        <topology evidence="1">Multi-pass membrane protein</topology>
    </subcellularLocation>
</comment>
<dbReference type="PANTHER" id="PTHR36838:SF1">
    <property type="entry name" value="SLR1864 PROTEIN"/>
    <property type="match status" value="1"/>
</dbReference>
<gene>
    <name evidence="9" type="ORF">DLD82_12390</name>
</gene>
<keyword evidence="7 8" id="KW-0472">Membrane</keyword>
<dbReference type="PANTHER" id="PTHR36838">
    <property type="entry name" value="AUXIN EFFLUX CARRIER FAMILY PROTEIN"/>
    <property type="match status" value="1"/>
</dbReference>
<proteinExistence type="inferred from homology"/>
<dbReference type="GO" id="GO:0055085">
    <property type="term" value="P:transmembrane transport"/>
    <property type="evidence" value="ECO:0007669"/>
    <property type="project" value="InterPro"/>
</dbReference>
<dbReference type="OrthoDB" id="147743at2157"/>
<name>A0A2V2N9U0_9EURY</name>
<evidence type="ECO:0000256" key="6">
    <source>
        <dbReference type="ARBA" id="ARBA00022989"/>
    </source>
</evidence>
<feature type="transmembrane region" description="Helical" evidence="8">
    <location>
        <begin position="285"/>
        <end position="305"/>
    </location>
</feature>
<dbReference type="Proteomes" id="UP000245934">
    <property type="component" value="Unassembled WGS sequence"/>
</dbReference>
<comment type="similarity">
    <text evidence="2">Belongs to the auxin efflux carrier (TC 2.A.69) family.</text>
</comment>
<accession>A0A2V2N9U0</accession>
<evidence type="ECO:0000313" key="9">
    <source>
        <dbReference type="EMBL" id="PWR72381.1"/>
    </source>
</evidence>
<keyword evidence="3" id="KW-0813">Transport</keyword>
<feature type="transmembrane region" description="Helical" evidence="8">
    <location>
        <begin position="197"/>
        <end position="216"/>
    </location>
</feature>
<organism evidence="9 10">
    <name type="scientific">Methanospirillum stamsii</name>
    <dbReference type="NCBI Taxonomy" id="1277351"/>
    <lineage>
        <taxon>Archaea</taxon>
        <taxon>Methanobacteriati</taxon>
        <taxon>Methanobacteriota</taxon>
        <taxon>Stenosarchaea group</taxon>
        <taxon>Methanomicrobia</taxon>
        <taxon>Methanomicrobiales</taxon>
        <taxon>Methanospirillaceae</taxon>
        <taxon>Methanospirillum</taxon>
    </lineage>
</organism>
<dbReference type="Pfam" id="PF03547">
    <property type="entry name" value="Mem_trans"/>
    <property type="match status" value="1"/>
</dbReference>
<dbReference type="InterPro" id="IPR004776">
    <property type="entry name" value="Mem_transp_PIN-like"/>
</dbReference>
<feature type="transmembrane region" description="Helical" evidence="8">
    <location>
        <begin position="128"/>
        <end position="150"/>
    </location>
</feature>
<sequence>MDFFPVASSIFTLFILIGVGFIAYRVGYLSRSGASGLSSLLVNVSIPCLILESMQVPLSSGLIHSMKILLLIEIVVYAVSFTIAVLVPYFFKGSLFETGVMRFMLIFSNLGFMGYPVAFAMFGEESVFYVTLINLPFGFLVFTIGVFLLRPDLASHPDVKRIITPGLIASFIGLFLLGTGLTIPSPLNESISLLGDITTPLAMIVIGTFLAPLPVYDMISDIRIWAISGFRLLVIPIIVLLIIRFFTSDPLLIGVSVLLAAMPVAANTVLLSEEYGVNAELASKGVFISTLLSLVTIPVIGVLLLT</sequence>
<dbReference type="EMBL" id="QGMZ01000027">
    <property type="protein sequence ID" value="PWR72381.1"/>
    <property type="molecule type" value="Genomic_DNA"/>
</dbReference>
<dbReference type="RefSeq" id="WP_109941441.1">
    <property type="nucleotide sequence ID" value="NZ_CP176366.1"/>
</dbReference>
<dbReference type="AlphaFoldDB" id="A0A2V2N9U0"/>
<keyword evidence="4" id="KW-1003">Cell membrane</keyword>
<evidence type="ECO:0000313" key="10">
    <source>
        <dbReference type="Proteomes" id="UP000245934"/>
    </source>
</evidence>
<evidence type="ECO:0000256" key="7">
    <source>
        <dbReference type="ARBA" id="ARBA00023136"/>
    </source>
</evidence>
<feature type="transmembrane region" description="Helical" evidence="8">
    <location>
        <begin position="68"/>
        <end position="91"/>
    </location>
</feature>
<feature type="transmembrane region" description="Helical" evidence="8">
    <location>
        <begin position="36"/>
        <end position="56"/>
    </location>
</feature>
<evidence type="ECO:0000256" key="8">
    <source>
        <dbReference type="SAM" id="Phobius"/>
    </source>
</evidence>
<keyword evidence="5 8" id="KW-0812">Transmembrane</keyword>